<proteinExistence type="predicted"/>
<protein>
    <submittedName>
        <fullName evidence="1">25779_t:CDS:1</fullName>
    </submittedName>
</protein>
<keyword evidence="2" id="KW-1185">Reference proteome</keyword>
<organism evidence="1 2">
    <name type="scientific">Racocetra persica</name>
    <dbReference type="NCBI Taxonomy" id="160502"/>
    <lineage>
        <taxon>Eukaryota</taxon>
        <taxon>Fungi</taxon>
        <taxon>Fungi incertae sedis</taxon>
        <taxon>Mucoromycota</taxon>
        <taxon>Glomeromycotina</taxon>
        <taxon>Glomeromycetes</taxon>
        <taxon>Diversisporales</taxon>
        <taxon>Gigasporaceae</taxon>
        <taxon>Racocetra</taxon>
    </lineage>
</organism>
<evidence type="ECO:0000313" key="2">
    <source>
        <dbReference type="Proteomes" id="UP000789920"/>
    </source>
</evidence>
<dbReference type="EMBL" id="CAJVQC010036780">
    <property type="protein sequence ID" value="CAG8762098.1"/>
    <property type="molecule type" value="Genomic_DNA"/>
</dbReference>
<evidence type="ECO:0000313" key="1">
    <source>
        <dbReference type="EMBL" id="CAG8762098.1"/>
    </source>
</evidence>
<dbReference type="Proteomes" id="UP000789920">
    <property type="component" value="Unassembled WGS sequence"/>
</dbReference>
<gene>
    <name evidence="1" type="ORF">RPERSI_LOCUS15345</name>
</gene>
<name>A0ACA9QQ79_9GLOM</name>
<reference evidence="1" key="1">
    <citation type="submission" date="2021-06" db="EMBL/GenBank/DDBJ databases">
        <authorList>
            <person name="Kallberg Y."/>
            <person name="Tangrot J."/>
            <person name="Rosling A."/>
        </authorList>
    </citation>
    <scope>NUCLEOTIDE SEQUENCE</scope>
    <source>
        <strain evidence="1">MA461A</strain>
    </source>
</reference>
<sequence length="54" mass="6034">MVVVVVKDRGCGHRPIANQDENEIANHIEYLPLASTENLIQRVCAAIYLSLDKL</sequence>
<accession>A0ACA9QQ79</accession>
<comment type="caution">
    <text evidence="1">The sequence shown here is derived from an EMBL/GenBank/DDBJ whole genome shotgun (WGS) entry which is preliminary data.</text>
</comment>